<protein>
    <submittedName>
        <fullName evidence="1">Uncharacterized protein</fullName>
    </submittedName>
</protein>
<gene>
    <name evidence="1" type="ORF">B0J13DRAFT_636000</name>
</gene>
<comment type="caution">
    <text evidence="1">The sequence shown here is derived from an EMBL/GenBank/DDBJ whole genome shotgun (WGS) entry which is preliminary data.</text>
</comment>
<reference evidence="1" key="1">
    <citation type="journal article" date="2021" name="Nat. Commun.">
        <title>Genetic determinants of endophytism in the Arabidopsis root mycobiome.</title>
        <authorList>
            <person name="Mesny F."/>
            <person name="Miyauchi S."/>
            <person name="Thiergart T."/>
            <person name="Pickel B."/>
            <person name="Atanasova L."/>
            <person name="Karlsson M."/>
            <person name="Huettel B."/>
            <person name="Barry K.W."/>
            <person name="Haridas S."/>
            <person name="Chen C."/>
            <person name="Bauer D."/>
            <person name="Andreopoulos W."/>
            <person name="Pangilinan J."/>
            <person name="LaButti K."/>
            <person name="Riley R."/>
            <person name="Lipzen A."/>
            <person name="Clum A."/>
            <person name="Drula E."/>
            <person name="Henrissat B."/>
            <person name="Kohler A."/>
            <person name="Grigoriev I.V."/>
            <person name="Martin F.M."/>
            <person name="Hacquard S."/>
        </authorList>
    </citation>
    <scope>NUCLEOTIDE SEQUENCE</scope>
    <source>
        <strain evidence="1">MPI-CAGE-AT-0021</strain>
    </source>
</reference>
<dbReference type="OrthoDB" id="5070004at2759"/>
<name>A0A9P9EMJ8_9HYPO</name>
<sequence length="334" mass="38287">MPGVPLTATYFRSFLLRDTGNLILRVWPIWHVNLGYPDNRQTGIVRAKAYSSNKELFAVMFSNYNLFGSGFLPLLALDEGMIQDLALMTQDRQRAYVSQLNRTSLLRAWEANKRHLQAISNPKALTNYGLRKEVTFSLAPILMMLADGFFDPDRNPHTDSLSRAVPHHPQAGEHYPFWAVPTRDINALIFTQAARLVVPLDHLFQEATLTSPDQDTPRNPAESSIRRILSLYTAQLFCRLLIHNFSSERELNYDKWIWLSLWRVRARGRSLKERRGLGLEAPLNASGMLWIPRTQFDWRRGHLALGILVQLYIPRNPLQTRLASQANIQALTTT</sequence>
<dbReference type="AlphaFoldDB" id="A0A9P9EMJ8"/>
<accession>A0A9P9EMJ8</accession>
<dbReference type="Proteomes" id="UP000717696">
    <property type="component" value="Unassembled WGS sequence"/>
</dbReference>
<evidence type="ECO:0000313" key="1">
    <source>
        <dbReference type="EMBL" id="KAH7142563.1"/>
    </source>
</evidence>
<proteinExistence type="predicted"/>
<organism evidence="1 2">
    <name type="scientific">Dactylonectria estremocensis</name>
    <dbReference type="NCBI Taxonomy" id="1079267"/>
    <lineage>
        <taxon>Eukaryota</taxon>
        <taxon>Fungi</taxon>
        <taxon>Dikarya</taxon>
        <taxon>Ascomycota</taxon>
        <taxon>Pezizomycotina</taxon>
        <taxon>Sordariomycetes</taxon>
        <taxon>Hypocreomycetidae</taxon>
        <taxon>Hypocreales</taxon>
        <taxon>Nectriaceae</taxon>
        <taxon>Dactylonectria</taxon>
    </lineage>
</organism>
<dbReference type="EMBL" id="JAGMUU010000011">
    <property type="protein sequence ID" value="KAH7142563.1"/>
    <property type="molecule type" value="Genomic_DNA"/>
</dbReference>
<evidence type="ECO:0000313" key="2">
    <source>
        <dbReference type="Proteomes" id="UP000717696"/>
    </source>
</evidence>
<keyword evidence="2" id="KW-1185">Reference proteome</keyword>